<evidence type="ECO:0000313" key="2">
    <source>
        <dbReference type="EMBL" id="QKZ02398.1"/>
    </source>
</evidence>
<feature type="transmembrane region" description="Helical" evidence="1">
    <location>
        <begin position="284"/>
        <end position="312"/>
    </location>
</feature>
<keyword evidence="1" id="KW-0472">Membrane</keyword>
<keyword evidence="3" id="KW-1185">Reference proteome</keyword>
<evidence type="ECO:0000256" key="1">
    <source>
        <dbReference type="SAM" id="Phobius"/>
    </source>
</evidence>
<dbReference type="RefSeq" id="WP_176569548.1">
    <property type="nucleotide sequence ID" value="NZ_CP056030.1"/>
</dbReference>
<keyword evidence="1" id="KW-0812">Transmembrane</keyword>
<proteinExistence type="predicted"/>
<keyword evidence="1" id="KW-1133">Transmembrane helix</keyword>
<protein>
    <submittedName>
        <fullName evidence="2">Uncharacterized protein</fullName>
    </submittedName>
</protein>
<gene>
    <name evidence="2" type="ORF">HWQ56_00755</name>
</gene>
<dbReference type="KEGG" id="pez:HWQ56_00755"/>
<dbReference type="AlphaFoldDB" id="A0A7D5D497"/>
<dbReference type="EMBL" id="CP056030">
    <property type="protein sequence ID" value="QKZ02398.1"/>
    <property type="molecule type" value="Genomic_DNA"/>
</dbReference>
<sequence length="338" mass="35183">MDEMLLPKTAMANLGPQRQPGLLGKGTLPSAPDMQMGAFTCSPLNIGGLYATDDYGAAMFLANDLQSPDPGMSAAELEAAALMLRDLMAKLYKEGKVGFEEMVELQKAAEGIPVIGPLMFSAANLPGTLAGVGGLIAGAAQTTSVNNLLDMTPALRKKLQAWAKSGGSKNYTKANRHFKGRIKLVRVNGVLHLEIPLTAQATNYRILNKSGNTHVRVPAAGTAPRLGKWSWVHANGATGAAKVLSGNSVGALLAVGPQAYIDATNSNSVHEFLNKSAYSQPTNVAAFGAGVVVSVVFASTAVPFVVVLAIGLSAGWLAQYAMGESGADKSIGDFLTKW</sequence>
<organism evidence="2 3">
    <name type="scientific">Pseudomonas eucalypticola</name>
    <dbReference type="NCBI Taxonomy" id="2599595"/>
    <lineage>
        <taxon>Bacteria</taxon>
        <taxon>Pseudomonadati</taxon>
        <taxon>Pseudomonadota</taxon>
        <taxon>Gammaproteobacteria</taxon>
        <taxon>Pseudomonadales</taxon>
        <taxon>Pseudomonadaceae</taxon>
        <taxon>Pseudomonas</taxon>
    </lineage>
</organism>
<dbReference type="Proteomes" id="UP000509568">
    <property type="component" value="Chromosome"/>
</dbReference>
<name>A0A7D5D497_9PSED</name>
<evidence type="ECO:0000313" key="3">
    <source>
        <dbReference type="Proteomes" id="UP000509568"/>
    </source>
</evidence>
<reference evidence="2 3" key="1">
    <citation type="submission" date="2020-06" db="EMBL/GenBank/DDBJ databases">
        <title>Pseudomonas eucalypticola sp. nov., an endophyte of Eucalyptus dunnii leaves with biocontrol ability of eucalyptus leaf blight.</title>
        <authorList>
            <person name="Liu Y."/>
            <person name="Song Z."/>
            <person name="Zeng H."/>
            <person name="Lu M."/>
            <person name="Wang X."/>
            <person name="Lian X."/>
            <person name="Zhang Q."/>
        </authorList>
    </citation>
    <scope>NUCLEOTIDE SEQUENCE [LARGE SCALE GENOMIC DNA]</scope>
    <source>
        <strain evidence="2 3">NP-1</strain>
    </source>
</reference>
<accession>A0A7D5D497</accession>